<evidence type="ECO:0000313" key="4">
    <source>
        <dbReference type="EMBL" id="RWA06746.1"/>
    </source>
</evidence>
<feature type="signal peptide" evidence="3">
    <location>
        <begin position="1"/>
        <end position="18"/>
    </location>
</feature>
<evidence type="ECO:0000256" key="3">
    <source>
        <dbReference type="SAM" id="SignalP"/>
    </source>
</evidence>
<dbReference type="SUPFAM" id="SSF51735">
    <property type="entry name" value="NAD(P)-binding Rossmann-fold domains"/>
    <property type="match status" value="1"/>
</dbReference>
<dbReference type="Pfam" id="PF00106">
    <property type="entry name" value="adh_short"/>
    <property type="match status" value="1"/>
</dbReference>
<feature type="chain" id="PRO_5019176923" evidence="3">
    <location>
        <begin position="19"/>
        <end position="615"/>
    </location>
</feature>
<gene>
    <name evidence="4" type="ORF">EKO27_g8348</name>
</gene>
<dbReference type="GO" id="GO:0004497">
    <property type="term" value="F:monooxygenase activity"/>
    <property type="evidence" value="ECO:0007669"/>
    <property type="project" value="InterPro"/>
</dbReference>
<sequence length="615" mass="66130">MRTSIVCAVSALAASVAGLPAASDLSSRQETSASWIGLSWTYKFGIVDWDSPYNPGKNGFIRHTGNWNVFATPGYITDLPGFAVSCTGQFDSKTPTVGAWTLCRGSSTGSTVEGQLIGPDGGFQINVRQNVTVDGKTTVVIGTGHAPDTTTPRVLAKANFEVRERYTSYANINSSSAQQLPYLQAVIAEALRLYPPGAQGLPRLSPGATIDGLWVPKGTEVYTCTTAASRNPNYWHRPDEFIPERWIDPESTECQSGEPAPFAGISSVPLEEIGRLIVSSGSSGGHPHFTSAPTTGLMHYKIQTRGVVYEGSVSVLLLTICARGAASAGGSSGIGLAAVKILLSKGAVVHNLDRNEPIEAGWKDWQNLRYHRCDVASFTSQRTVFDDIGPVHMVCANAGVLEKTDFFSDVLDADGGLARPDPLLFDVNVKGVLYTVKLAWSSMRRHKIAGSIVITSSAAGYAPEVAVPTYSALKVSLVGLVHSLRNIVVLDGITINVVAPSGTHTPLAVGWLDPLVATGLSITSQPELPALALIYSATATQDRRVETYGKEKVDDLYKKERWNGRIIYVLGNKFTEIEEPTADLRPYWLGMENDKLVKLQQEVLDVRQGIDAPRL</sequence>
<keyword evidence="2" id="KW-0560">Oxidoreductase</keyword>
<dbReference type="Proteomes" id="UP000286045">
    <property type="component" value="Unassembled WGS sequence"/>
</dbReference>
<name>A0A439CX87_9PEZI</name>
<keyword evidence="3" id="KW-0732">Signal</keyword>
<reference evidence="4 5" key="1">
    <citation type="submission" date="2018-12" db="EMBL/GenBank/DDBJ databases">
        <title>Draft genome sequence of Xylaria grammica IHI A82.</title>
        <authorList>
            <person name="Buettner E."/>
            <person name="Kellner H."/>
        </authorList>
    </citation>
    <scope>NUCLEOTIDE SEQUENCE [LARGE SCALE GENOMIC DNA]</scope>
    <source>
        <strain evidence="4 5">IHI A82</strain>
    </source>
</reference>
<dbReference type="InterPro" id="IPR036291">
    <property type="entry name" value="NAD(P)-bd_dom_sf"/>
</dbReference>
<evidence type="ECO:0000256" key="2">
    <source>
        <dbReference type="ARBA" id="ARBA00023002"/>
    </source>
</evidence>
<proteinExistence type="inferred from homology"/>
<dbReference type="AlphaFoldDB" id="A0A439CX87"/>
<dbReference type="GO" id="GO:0016705">
    <property type="term" value="F:oxidoreductase activity, acting on paired donors, with incorporation or reduction of molecular oxygen"/>
    <property type="evidence" value="ECO:0007669"/>
    <property type="project" value="InterPro"/>
</dbReference>
<dbReference type="Gene3D" id="3.40.50.720">
    <property type="entry name" value="NAD(P)-binding Rossmann-like Domain"/>
    <property type="match status" value="1"/>
</dbReference>
<accession>A0A439CX87</accession>
<evidence type="ECO:0000256" key="1">
    <source>
        <dbReference type="ARBA" id="ARBA00006484"/>
    </source>
</evidence>
<dbReference type="Pfam" id="PF00067">
    <property type="entry name" value="p450"/>
    <property type="match status" value="1"/>
</dbReference>
<dbReference type="GO" id="GO:0005506">
    <property type="term" value="F:iron ion binding"/>
    <property type="evidence" value="ECO:0007669"/>
    <property type="project" value="InterPro"/>
</dbReference>
<dbReference type="Gene3D" id="1.10.630.10">
    <property type="entry name" value="Cytochrome P450"/>
    <property type="match status" value="1"/>
</dbReference>
<dbReference type="EMBL" id="RYZI01000310">
    <property type="protein sequence ID" value="RWA06746.1"/>
    <property type="molecule type" value="Genomic_DNA"/>
</dbReference>
<dbReference type="PRINTS" id="PR00081">
    <property type="entry name" value="GDHRDH"/>
</dbReference>
<comment type="similarity">
    <text evidence="1">Belongs to the short-chain dehydrogenases/reductases (SDR) family.</text>
</comment>
<dbReference type="STRING" id="363999.A0A439CX87"/>
<comment type="caution">
    <text evidence="4">The sequence shown here is derived from an EMBL/GenBank/DDBJ whole genome shotgun (WGS) entry which is preliminary data.</text>
</comment>
<dbReference type="PANTHER" id="PTHR43180:SF80">
    <property type="entry name" value="NAD(P)-BINDING PROTEIN"/>
    <property type="match status" value="1"/>
</dbReference>
<evidence type="ECO:0000313" key="5">
    <source>
        <dbReference type="Proteomes" id="UP000286045"/>
    </source>
</evidence>
<dbReference type="PANTHER" id="PTHR43180">
    <property type="entry name" value="3-OXOACYL-(ACYL-CARRIER-PROTEIN) REDUCTASE (AFU_ORTHOLOGUE AFUA_6G11210)"/>
    <property type="match status" value="1"/>
</dbReference>
<dbReference type="InterPro" id="IPR036396">
    <property type="entry name" value="Cyt_P450_sf"/>
</dbReference>
<organism evidence="4 5">
    <name type="scientific">Xylaria grammica</name>
    <dbReference type="NCBI Taxonomy" id="363999"/>
    <lineage>
        <taxon>Eukaryota</taxon>
        <taxon>Fungi</taxon>
        <taxon>Dikarya</taxon>
        <taxon>Ascomycota</taxon>
        <taxon>Pezizomycotina</taxon>
        <taxon>Sordariomycetes</taxon>
        <taxon>Xylariomycetidae</taxon>
        <taxon>Xylariales</taxon>
        <taxon>Xylariaceae</taxon>
        <taxon>Xylaria</taxon>
    </lineage>
</organism>
<dbReference type="InterPro" id="IPR001128">
    <property type="entry name" value="Cyt_P450"/>
</dbReference>
<dbReference type="SUPFAM" id="SSF48264">
    <property type="entry name" value="Cytochrome P450"/>
    <property type="match status" value="1"/>
</dbReference>
<dbReference type="InterPro" id="IPR002347">
    <property type="entry name" value="SDR_fam"/>
</dbReference>
<keyword evidence="5" id="KW-1185">Reference proteome</keyword>
<protein>
    <submittedName>
        <fullName evidence="4">Uncharacterized protein</fullName>
    </submittedName>
</protein>
<dbReference type="GO" id="GO:0020037">
    <property type="term" value="F:heme binding"/>
    <property type="evidence" value="ECO:0007669"/>
    <property type="project" value="InterPro"/>
</dbReference>